<dbReference type="Proteomes" id="UP000774804">
    <property type="component" value="Unassembled WGS sequence"/>
</dbReference>
<gene>
    <name evidence="1" type="ORF">PC113_g8440</name>
    <name evidence="3" type="ORF">PC115_g7404</name>
    <name evidence="2" type="ORF">PC117_g16415</name>
    <name evidence="4" type="ORF">PC118_g7567</name>
</gene>
<dbReference type="Proteomes" id="UP000735874">
    <property type="component" value="Unassembled WGS sequence"/>
</dbReference>
<organism evidence="1 5">
    <name type="scientific">Phytophthora cactorum</name>
    <dbReference type="NCBI Taxonomy" id="29920"/>
    <lineage>
        <taxon>Eukaryota</taxon>
        <taxon>Sar</taxon>
        <taxon>Stramenopiles</taxon>
        <taxon>Oomycota</taxon>
        <taxon>Peronosporomycetes</taxon>
        <taxon>Peronosporales</taxon>
        <taxon>Peronosporaceae</taxon>
        <taxon>Phytophthora</taxon>
    </lineage>
</organism>
<sequence length="85" mass="9893">MASWYYQAAIPGDNPLKMRSSLITDGVRQTLRASTAVVLNNTIPRILFHEALKPFREKRYHFSEDLLCREAVLRAKQLLDNKKNY</sequence>
<accession>A0A8T0ZDH1</accession>
<evidence type="ECO:0000313" key="2">
    <source>
        <dbReference type="EMBL" id="KAG2920730.1"/>
    </source>
</evidence>
<evidence type="ECO:0000313" key="4">
    <source>
        <dbReference type="EMBL" id="KAG2986915.1"/>
    </source>
</evidence>
<protein>
    <submittedName>
        <fullName evidence="1">Uncharacterized protein</fullName>
    </submittedName>
</protein>
<dbReference type="EMBL" id="RCMI01000178">
    <property type="protein sequence ID" value="KAG2927800.1"/>
    <property type="molecule type" value="Genomic_DNA"/>
</dbReference>
<proteinExistence type="predicted"/>
<dbReference type="AlphaFoldDB" id="A0A8T0ZDH1"/>
<dbReference type="Proteomes" id="UP000736787">
    <property type="component" value="Unassembled WGS sequence"/>
</dbReference>
<comment type="caution">
    <text evidence="1">The sequence shown here is derived from an EMBL/GenBank/DDBJ whole genome shotgun (WGS) entry which is preliminary data.</text>
</comment>
<dbReference type="EMBL" id="RCML01000182">
    <property type="protein sequence ID" value="KAG2986915.1"/>
    <property type="molecule type" value="Genomic_DNA"/>
</dbReference>
<dbReference type="EMBL" id="RCMG01000198">
    <property type="protein sequence ID" value="KAG2859989.1"/>
    <property type="molecule type" value="Genomic_DNA"/>
</dbReference>
<evidence type="ECO:0000313" key="5">
    <source>
        <dbReference type="Proteomes" id="UP000735874"/>
    </source>
</evidence>
<dbReference type="Proteomes" id="UP000697107">
    <property type="component" value="Unassembled WGS sequence"/>
</dbReference>
<name>A0A8T0ZDH1_9STRA</name>
<dbReference type="EMBL" id="RCMK01000581">
    <property type="protein sequence ID" value="KAG2920730.1"/>
    <property type="molecule type" value="Genomic_DNA"/>
</dbReference>
<evidence type="ECO:0000313" key="1">
    <source>
        <dbReference type="EMBL" id="KAG2859989.1"/>
    </source>
</evidence>
<evidence type="ECO:0000313" key="3">
    <source>
        <dbReference type="EMBL" id="KAG2927800.1"/>
    </source>
</evidence>
<reference evidence="1" key="1">
    <citation type="submission" date="2018-10" db="EMBL/GenBank/DDBJ databases">
        <title>Effector identification in a new, highly contiguous assembly of the strawberry crown rot pathogen Phytophthora cactorum.</title>
        <authorList>
            <person name="Armitage A.D."/>
            <person name="Nellist C.F."/>
            <person name="Bates H."/>
            <person name="Vickerstaff R.J."/>
            <person name="Harrison R.J."/>
        </authorList>
    </citation>
    <scope>NUCLEOTIDE SEQUENCE</scope>
    <source>
        <strain evidence="1">15-7</strain>
        <strain evidence="3">4032</strain>
        <strain evidence="2">4040</strain>
        <strain evidence="4">P415</strain>
    </source>
</reference>